<sequence length="209" mass="23281">MNDELIRQTNLENLLNLIHTEGLEKAKEQAEQILQTAKDQAERLLEEAQRLAKAAHDEAIYKIEKAEAAQKERLQMAQRDLLLGLEEQLTLQFQNFVAQSVPAALTPAVLEKFLLALAPGFVGKTLEVTLAQEDQKALDQALVGGLAQKLGLDLTTQGSKKVKAGMWIVESGAHAFLDFSSSALAERLSRYLSPRLKELWSQAHKKERK</sequence>
<evidence type="ECO:0000313" key="2">
    <source>
        <dbReference type="EMBL" id="OGG99226.1"/>
    </source>
</evidence>
<comment type="caution">
    <text evidence="2">The sequence shown here is derived from an EMBL/GenBank/DDBJ whole genome shotgun (WGS) entry which is preliminary data.</text>
</comment>
<evidence type="ECO:0000313" key="3">
    <source>
        <dbReference type="Proteomes" id="UP000177583"/>
    </source>
</evidence>
<dbReference type="Proteomes" id="UP000177583">
    <property type="component" value="Unassembled WGS sequence"/>
</dbReference>
<protein>
    <recommendedName>
        <fullName evidence="4">V-type ATP synthase subunit E</fullName>
    </recommendedName>
</protein>
<evidence type="ECO:0008006" key="4">
    <source>
        <dbReference type="Google" id="ProtNLM"/>
    </source>
</evidence>
<dbReference type="EMBL" id="MFNF01000060">
    <property type="protein sequence ID" value="OGG99226.1"/>
    <property type="molecule type" value="Genomic_DNA"/>
</dbReference>
<gene>
    <name evidence="2" type="ORF">A2557_10185</name>
</gene>
<dbReference type="AlphaFoldDB" id="A0A1F6GM82"/>
<keyword evidence="1" id="KW-0175">Coiled coil</keyword>
<proteinExistence type="predicted"/>
<reference evidence="2 3" key="1">
    <citation type="journal article" date="2016" name="Nat. Commun.">
        <title>Thousands of microbial genomes shed light on interconnected biogeochemical processes in an aquifer system.</title>
        <authorList>
            <person name="Anantharaman K."/>
            <person name="Brown C.T."/>
            <person name="Hug L.A."/>
            <person name="Sharon I."/>
            <person name="Castelle C.J."/>
            <person name="Probst A.J."/>
            <person name="Thomas B.C."/>
            <person name="Singh A."/>
            <person name="Wilkins M.J."/>
            <person name="Karaoz U."/>
            <person name="Brodie E.L."/>
            <person name="Williams K.H."/>
            <person name="Hubbard S.S."/>
            <person name="Banfield J.F."/>
        </authorList>
    </citation>
    <scope>NUCLEOTIDE SEQUENCE [LARGE SCALE GENOMIC DNA]</scope>
</reference>
<organism evidence="2 3">
    <name type="scientific">Candidatus Lambdaproteobacteria bacterium RIFOXYD2_FULL_56_26</name>
    <dbReference type="NCBI Taxonomy" id="1817773"/>
    <lineage>
        <taxon>Bacteria</taxon>
        <taxon>Pseudomonadati</taxon>
        <taxon>Pseudomonadota</taxon>
        <taxon>Candidatus Lambdaproteobacteria</taxon>
    </lineage>
</organism>
<accession>A0A1F6GM82</accession>
<dbReference type="Gene3D" id="1.20.5.2950">
    <property type="match status" value="1"/>
</dbReference>
<feature type="coiled-coil region" evidence="1">
    <location>
        <begin position="20"/>
        <end position="58"/>
    </location>
</feature>
<name>A0A1F6GM82_9PROT</name>
<evidence type="ECO:0000256" key="1">
    <source>
        <dbReference type="SAM" id="Coils"/>
    </source>
</evidence>